<keyword evidence="3" id="KW-1185">Reference proteome</keyword>
<reference evidence="2 3" key="1">
    <citation type="submission" date="2016-10" db="EMBL/GenBank/DDBJ databases">
        <authorList>
            <person name="de Groot N.N."/>
        </authorList>
    </citation>
    <scope>NUCLEOTIDE SEQUENCE [LARGE SCALE GENOMIC DNA]</scope>
    <source>
        <strain evidence="2 3">CGMCC 4.5727</strain>
    </source>
</reference>
<proteinExistence type="predicted"/>
<dbReference type="SUPFAM" id="SSF82171">
    <property type="entry name" value="DPP6 N-terminal domain-like"/>
    <property type="match status" value="1"/>
</dbReference>
<organism evidence="2 3">
    <name type="scientific">Streptomyces indicus</name>
    <dbReference type="NCBI Taxonomy" id="417292"/>
    <lineage>
        <taxon>Bacteria</taxon>
        <taxon>Bacillati</taxon>
        <taxon>Actinomycetota</taxon>
        <taxon>Actinomycetes</taxon>
        <taxon>Kitasatosporales</taxon>
        <taxon>Streptomycetaceae</taxon>
        <taxon>Streptomyces</taxon>
    </lineage>
</organism>
<feature type="chain" id="PRO_5011747253" description="WD40-like Beta Propeller Repeat" evidence="1">
    <location>
        <begin position="28"/>
        <end position="421"/>
    </location>
</feature>
<dbReference type="EMBL" id="FNFF01000001">
    <property type="protein sequence ID" value="SDJ59487.1"/>
    <property type="molecule type" value="Genomic_DNA"/>
</dbReference>
<dbReference type="STRING" id="417292.SAMN05421806_1011175"/>
<feature type="signal peptide" evidence="1">
    <location>
        <begin position="1"/>
        <end position="27"/>
    </location>
</feature>
<dbReference type="RefSeq" id="WP_093607520.1">
    <property type="nucleotide sequence ID" value="NZ_FNFF01000001.1"/>
</dbReference>
<sequence>MPSSNRAATVAALTIALTASVAPIAIADDAADQNGAAAPQQAAYERISTAKSGAQADAASGKASVSRDGRTVLFRSQAGNLEKGKPAAGLPWFLKDLRSGTVKRLVIPGVAAGSDLTATLSGNGKYVLFEGQVDGEQGHFVHRLGSDTRPERVDVEIPEGYQGAYVSEFVISADGRYVAFSAAYPPEPTVDDGGRIYVRDLKENVTERVSHDRPDWQPRAALRPTISDDGRFVAYQYNYTNGPRGDDWAQVYVRDRRTGTLTRADVSHDGTPMKRESQNPVISGNGRYVAFESADDHIVPGDDDKSWNVFVRDLRTGTAVRVHSDHGGEADFSTRSPAAISPDGRHVAYRTWRDGGIRVREVSGTGPSELLVPVDADGREYGDVGYAAFTADGAVVFSSGATDLVPGDTNAADDVFRLRLR</sequence>
<dbReference type="AlphaFoldDB" id="A0A1G8V0U7"/>
<evidence type="ECO:0000256" key="1">
    <source>
        <dbReference type="SAM" id="SignalP"/>
    </source>
</evidence>
<dbReference type="Gene3D" id="2.120.10.30">
    <property type="entry name" value="TolB, C-terminal domain"/>
    <property type="match status" value="2"/>
</dbReference>
<dbReference type="OrthoDB" id="39703at2"/>
<evidence type="ECO:0008006" key="4">
    <source>
        <dbReference type="Google" id="ProtNLM"/>
    </source>
</evidence>
<keyword evidence="1" id="KW-0732">Signal</keyword>
<name>A0A1G8V0U7_9ACTN</name>
<dbReference type="PANTHER" id="PTHR36842">
    <property type="entry name" value="PROTEIN TOLB HOMOLOG"/>
    <property type="match status" value="1"/>
</dbReference>
<dbReference type="Proteomes" id="UP000199155">
    <property type="component" value="Unassembled WGS sequence"/>
</dbReference>
<evidence type="ECO:0000313" key="3">
    <source>
        <dbReference type="Proteomes" id="UP000199155"/>
    </source>
</evidence>
<evidence type="ECO:0000313" key="2">
    <source>
        <dbReference type="EMBL" id="SDJ59487.1"/>
    </source>
</evidence>
<gene>
    <name evidence="2" type="ORF">SAMN05421806_1011175</name>
</gene>
<protein>
    <recommendedName>
        <fullName evidence="4">WD40-like Beta Propeller Repeat</fullName>
    </recommendedName>
</protein>
<dbReference type="InterPro" id="IPR011042">
    <property type="entry name" value="6-blade_b-propeller_TolB-like"/>
</dbReference>
<accession>A0A1G8V0U7</accession>